<evidence type="ECO:0000313" key="2">
    <source>
        <dbReference type="Proteomes" id="UP000607653"/>
    </source>
</evidence>
<dbReference type="Proteomes" id="UP000607653">
    <property type="component" value="Unassembled WGS sequence"/>
</dbReference>
<organism evidence="1 2">
    <name type="scientific">Nelumbo nucifera</name>
    <name type="common">Sacred lotus</name>
    <dbReference type="NCBI Taxonomy" id="4432"/>
    <lineage>
        <taxon>Eukaryota</taxon>
        <taxon>Viridiplantae</taxon>
        <taxon>Streptophyta</taxon>
        <taxon>Embryophyta</taxon>
        <taxon>Tracheophyta</taxon>
        <taxon>Spermatophyta</taxon>
        <taxon>Magnoliopsida</taxon>
        <taxon>Proteales</taxon>
        <taxon>Nelumbonaceae</taxon>
        <taxon>Nelumbo</taxon>
    </lineage>
</organism>
<reference evidence="1 2" key="1">
    <citation type="journal article" date="2020" name="Mol. Biol. Evol.">
        <title>Distinct Expression and Methylation Patterns for Genes with Different Fates following a Single Whole-Genome Duplication in Flowering Plants.</title>
        <authorList>
            <person name="Shi T."/>
            <person name="Rahmani R.S."/>
            <person name="Gugger P.F."/>
            <person name="Wang M."/>
            <person name="Li H."/>
            <person name="Zhang Y."/>
            <person name="Li Z."/>
            <person name="Wang Q."/>
            <person name="Van de Peer Y."/>
            <person name="Marchal K."/>
            <person name="Chen J."/>
        </authorList>
    </citation>
    <scope>NUCLEOTIDE SEQUENCE [LARGE SCALE GENOMIC DNA]</scope>
    <source>
        <tissue evidence="1">Leaf</tissue>
    </source>
</reference>
<proteinExistence type="predicted"/>
<sequence>MSTFDWPDSTTDYHRLADRPWQAVVDYSNQLDHGFRGRHDYHVRQAFLRSYQFSTQTSFKEKLKRSVKELNETAMGVIVGIRQEMSPRKLGARMFRLRLLLLSSFPFRCFTGQGQRRAGRMHA</sequence>
<keyword evidence="2" id="KW-1185">Reference proteome</keyword>
<protein>
    <submittedName>
        <fullName evidence="1">Uncharacterized protein</fullName>
    </submittedName>
</protein>
<name>A0A822Y6U5_NELNU</name>
<gene>
    <name evidence="1" type="ORF">HUJ06_026792</name>
</gene>
<evidence type="ECO:0000313" key="1">
    <source>
        <dbReference type="EMBL" id="DAD25328.1"/>
    </source>
</evidence>
<dbReference type="AlphaFoldDB" id="A0A822Y6U5"/>
<dbReference type="EMBL" id="DUZY01000001">
    <property type="protein sequence ID" value="DAD25328.1"/>
    <property type="molecule type" value="Genomic_DNA"/>
</dbReference>
<comment type="caution">
    <text evidence="1">The sequence shown here is derived from an EMBL/GenBank/DDBJ whole genome shotgun (WGS) entry which is preliminary data.</text>
</comment>
<accession>A0A822Y6U5</accession>